<protein>
    <submittedName>
        <fullName evidence="12">Hexokinase</fullName>
    </submittedName>
</protein>
<dbReference type="Pfam" id="PF00349">
    <property type="entry name" value="Hexokinase_1"/>
    <property type="match status" value="1"/>
</dbReference>
<dbReference type="GO" id="GO:0006096">
    <property type="term" value="P:glycolytic process"/>
    <property type="evidence" value="ECO:0007669"/>
    <property type="project" value="UniProtKB-UniPathway"/>
</dbReference>
<feature type="domain" description="Hexokinase C-terminal" evidence="11">
    <location>
        <begin position="204"/>
        <end position="428"/>
    </location>
</feature>
<comment type="catalytic activity">
    <reaction evidence="9">
        <text>D-fructose + ATP = D-fructose 6-phosphate + ADP + H(+)</text>
        <dbReference type="Rhea" id="RHEA:16125"/>
        <dbReference type="ChEBI" id="CHEBI:15378"/>
        <dbReference type="ChEBI" id="CHEBI:30616"/>
        <dbReference type="ChEBI" id="CHEBI:37721"/>
        <dbReference type="ChEBI" id="CHEBI:61527"/>
        <dbReference type="ChEBI" id="CHEBI:456216"/>
        <dbReference type="EC" id="2.7.1.1"/>
    </reaction>
    <physiologicalReaction direction="left-to-right" evidence="9">
        <dbReference type="Rhea" id="RHEA:16126"/>
    </physiologicalReaction>
</comment>
<evidence type="ECO:0000256" key="5">
    <source>
        <dbReference type="ARBA" id="ARBA00022741"/>
    </source>
</evidence>
<evidence type="ECO:0000259" key="11">
    <source>
        <dbReference type="Pfam" id="PF03727"/>
    </source>
</evidence>
<comment type="pathway">
    <text evidence="2">Carbohydrate metabolism.</text>
</comment>
<dbReference type="Gene3D" id="3.40.367.20">
    <property type="match status" value="1"/>
</dbReference>
<dbReference type="PROSITE" id="PS51748">
    <property type="entry name" value="HEXOKINASE_2"/>
    <property type="match status" value="1"/>
</dbReference>
<dbReference type="GO" id="GO:0004340">
    <property type="term" value="F:glucokinase activity"/>
    <property type="evidence" value="ECO:0007669"/>
    <property type="project" value="TreeGrafter"/>
</dbReference>
<proteinExistence type="inferred from homology"/>
<evidence type="ECO:0000313" key="13">
    <source>
        <dbReference type="Proteomes" id="UP000460549"/>
    </source>
</evidence>
<name>A0A7X2PA71_9SPIO</name>
<dbReference type="InterPro" id="IPR022673">
    <property type="entry name" value="Hexokinase_C"/>
</dbReference>
<dbReference type="UniPathway" id="UPA00109">
    <property type="reaction ID" value="UER00180"/>
</dbReference>
<comment type="caution">
    <text evidence="12">The sequence shown here is derived from an EMBL/GenBank/DDBJ whole genome shotgun (WGS) entry which is preliminary data.</text>
</comment>
<dbReference type="AlphaFoldDB" id="A0A7X2PA71"/>
<keyword evidence="8" id="KW-0324">Glycolysis</keyword>
<dbReference type="Proteomes" id="UP000460549">
    <property type="component" value="Unassembled WGS sequence"/>
</dbReference>
<evidence type="ECO:0000259" key="10">
    <source>
        <dbReference type="Pfam" id="PF00349"/>
    </source>
</evidence>
<dbReference type="PANTHER" id="PTHR19443:SF16">
    <property type="entry name" value="HEXOKINASE TYPE 1-RELATED"/>
    <property type="match status" value="1"/>
</dbReference>
<dbReference type="InterPro" id="IPR043129">
    <property type="entry name" value="ATPase_NBD"/>
</dbReference>
<keyword evidence="4" id="KW-0808">Transferase</keyword>
<dbReference type="GO" id="GO:0006006">
    <property type="term" value="P:glucose metabolic process"/>
    <property type="evidence" value="ECO:0007669"/>
    <property type="project" value="TreeGrafter"/>
</dbReference>
<evidence type="ECO:0000256" key="7">
    <source>
        <dbReference type="ARBA" id="ARBA00022840"/>
    </source>
</evidence>
<keyword evidence="5" id="KW-0547">Nucleotide-binding</keyword>
<dbReference type="Gene3D" id="3.30.420.40">
    <property type="match status" value="1"/>
</dbReference>
<keyword evidence="13" id="KW-1185">Reference proteome</keyword>
<dbReference type="SUPFAM" id="SSF53067">
    <property type="entry name" value="Actin-like ATPase domain"/>
    <property type="match status" value="2"/>
</dbReference>
<dbReference type="GO" id="GO:0005829">
    <property type="term" value="C:cytosol"/>
    <property type="evidence" value="ECO:0007669"/>
    <property type="project" value="TreeGrafter"/>
</dbReference>
<evidence type="ECO:0000256" key="2">
    <source>
        <dbReference type="ARBA" id="ARBA00005007"/>
    </source>
</evidence>
<evidence type="ECO:0000256" key="6">
    <source>
        <dbReference type="ARBA" id="ARBA00022777"/>
    </source>
</evidence>
<feature type="domain" description="Hexokinase N-terminal" evidence="10">
    <location>
        <begin position="19"/>
        <end position="192"/>
    </location>
</feature>
<dbReference type="CDD" id="cd24000">
    <property type="entry name" value="ASKHA_NBD_HK"/>
    <property type="match status" value="1"/>
</dbReference>
<dbReference type="PRINTS" id="PR00475">
    <property type="entry name" value="HEXOKINASE"/>
</dbReference>
<evidence type="ECO:0000313" key="12">
    <source>
        <dbReference type="EMBL" id="MSU05201.1"/>
    </source>
</evidence>
<dbReference type="EMBL" id="VUNN01000001">
    <property type="protein sequence ID" value="MSU05201.1"/>
    <property type="molecule type" value="Genomic_DNA"/>
</dbReference>
<dbReference type="PANTHER" id="PTHR19443">
    <property type="entry name" value="HEXOKINASE"/>
    <property type="match status" value="1"/>
</dbReference>
<comment type="similarity">
    <text evidence="3">Belongs to the hexokinase family.</text>
</comment>
<dbReference type="GO" id="GO:0005536">
    <property type="term" value="F:D-glucose binding"/>
    <property type="evidence" value="ECO:0007669"/>
    <property type="project" value="InterPro"/>
</dbReference>
<dbReference type="GO" id="GO:0001678">
    <property type="term" value="P:intracellular glucose homeostasis"/>
    <property type="evidence" value="ECO:0007669"/>
    <property type="project" value="InterPro"/>
</dbReference>
<organism evidence="12 13">
    <name type="scientific">Bullifex porci</name>
    <dbReference type="NCBI Taxonomy" id="2606638"/>
    <lineage>
        <taxon>Bacteria</taxon>
        <taxon>Pseudomonadati</taxon>
        <taxon>Spirochaetota</taxon>
        <taxon>Spirochaetia</taxon>
        <taxon>Spirochaetales</taxon>
        <taxon>Spirochaetaceae</taxon>
        <taxon>Bullifex</taxon>
    </lineage>
</organism>
<reference evidence="12 13" key="1">
    <citation type="submission" date="2019-08" db="EMBL/GenBank/DDBJ databases">
        <title>In-depth cultivation of the pig gut microbiome towards novel bacterial diversity and tailored functional studies.</title>
        <authorList>
            <person name="Wylensek D."/>
            <person name="Hitch T.C.A."/>
            <person name="Clavel T."/>
        </authorList>
    </citation>
    <scope>NUCLEOTIDE SEQUENCE [LARGE SCALE GENOMIC DNA]</scope>
    <source>
        <strain evidence="12 13">NM-380-WT-3C1</strain>
    </source>
</reference>
<dbReference type="RefSeq" id="WP_154424104.1">
    <property type="nucleotide sequence ID" value="NZ_VUNN01000001.1"/>
</dbReference>
<evidence type="ECO:0000256" key="3">
    <source>
        <dbReference type="ARBA" id="ARBA00009225"/>
    </source>
</evidence>
<evidence type="ECO:0000256" key="9">
    <source>
        <dbReference type="ARBA" id="ARBA00047905"/>
    </source>
</evidence>
<dbReference type="InterPro" id="IPR001312">
    <property type="entry name" value="Hexokinase"/>
</dbReference>
<evidence type="ECO:0000256" key="4">
    <source>
        <dbReference type="ARBA" id="ARBA00022679"/>
    </source>
</evidence>
<evidence type="ECO:0000256" key="8">
    <source>
        <dbReference type="ARBA" id="ARBA00023152"/>
    </source>
</evidence>
<accession>A0A7X2PA71</accession>
<keyword evidence="7" id="KW-0067">ATP-binding</keyword>
<gene>
    <name evidence="12" type="ORF">FYJ80_00170</name>
</gene>
<dbReference type="GO" id="GO:0005524">
    <property type="term" value="F:ATP binding"/>
    <property type="evidence" value="ECO:0007669"/>
    <property type="project" value="UniProtKB-KW"/>
</dbReference>
<dbReference type="GO" id="GO:0008865">
    <property type="term" value="F:fructokinase activity"/>
    <property type="evidence" value="ECO:0007669"/>
    <property type="project" value="TreeGrafter"/>
</dbReference>
<sequence length="431" mass="47797">MNDVNEFLMRHNLAPECVDMDKLTENFLAEMDKGLTRNPGSLEMIATYVSEDCEIKPGQSVIVLDAGGTNFRTCLVTFDENLQPVISDFRKVGMPGVKQEVSAKEFFGILADNVERLIDKSDRIGFCFSYAANITPDHDGIPIIFSKEIKAPEVVGMPVAASLLKELKERGYNVENKKFSVVNDTVATLLATKAGCSDPASGYVGFILGTGTNTAYTELNSKILKIDGCKCGKQIINVESGNYDLALGDFDREYFNTTKNAERYHFEKMISGAYLGGFATFVINKAIEEGIFSDEFAKRFKSIEGGLTTTTMSFYLEKCHNMDYDLVKCVDGNEDDALKLWLIIRSIIERAAKLTAVNLSSAVLKTDAGKNPRYPVIINADGTTFYKTEFLKKYTEIYLHEFLEKKHGRFIKMVRIDDSPVLGAAIAGLSV</sequence>
<comment type="pathway">
    <text evidence="1">Carbohydrate degradation.</text>
</comment>
<keyword evidence="6 12" id="KW-0418">Kinase</keyword>
<dbReference type="InterPro" id="IPR022672">
    <property type="entry name" value="Hexokinase_N"/>
</dbReference>
<dbReference type="Pfam" id="PF03727">
    <property type="entry name" value="Hexokinase_2"/>
    <property type="match status" value="1"/>
</dbReference>
<evidence type="ECO:0000256" key="1">
    <source>
        <dbReference type="ARBA" id="ARBA00004921"/>
    </source>
</evidence>